<feature type="domain" description="VanZ-like" evidence="2">
    <location>
        <begin position="9"/>
        <end position="144"/>
    </location>
</feature>
<name>A0A1E7DU80_9BACI</name>
<evidence type="ECO:0000259" key="2">
    <source>
        <dbReference type="Pfam" id="PF04892"/>
    </source>
</evidence>
<dbReference type="Proteomes" id="UP000095658">
    <property type="component" value="Unassembled WGS sequence"/>
</dbReference>
<organism evidence="3 4">
    <name type="scientific">Domibacillus iocasae</name>
    <dbReference type="NCBI Taxonomy" id="1714016"/>
    <lineage>
        <taxon>Bacteria</taxon>
        <taxon>Bacillati</taxon>
        <taxon>Bacillota</taxon>
        <taxon>Bacilli</taxon>
        <taxon>Bacillales</taxon>
        <taxon>Bacillaceae</taxon>
        <taxon>Domibacillus</taxon>
    </lineage>
</organism>
<feature type="transmembrane region" description="Helical" evidence="1">
    <location>
        <begin position="7"/>
        <end position="25"/>
    </location>
</feature>
<gene>
    <name evidence="3" type="ORF">BA724_00720</name>
</gene>
<evidence type="ECO:0000313" key="3">
    <source>
        <dbReference type="EMBL" id="OES46614.1"/>
    </source>
</evidence>
<dbReference type="EMBL" id="MAMP01000001">
    <property type="protein sequence ID" value="OES46614.1"/>
    <property type="molecule type" value="Genomic_DNA"/>
</dbReference>
<keyword evidence="1" id="KW-1133">Transmembrane helix</keyword>
<keyword evidence="4" id="KW-1185">Reference proteome</keyword>
<sequence>MRVAKWLVFIVYVLVMTKFILLKHIPSQNIWQMVDMSQIAFRWQSANLIPFRTIELYLAPSPLNPAIRMQNLAGNVLLFIPFGVLLPLFIHRFHSIIRTTVGSAAFSLFYEVVQLLFGLGSFDVDDVLLNTIGGMIGYVLFYAWRIAGRSQK</sequence>
<evidence type="ECO:0000313" key="4">
    <source>
        <dbReference type="Proteomes" id="UP000095658"/>
    </source>
</evidence>
<feature type="transmembrane region" description="Helical" evidence="1">
    <location>
        <begin position="128"/>
        <end position="147"/>
    </location>
</feature>
<evidence type="ECO:0000256" key="1">
    <source>
        <dbReference type="SAM" id="Phobius"/>
    </source>
</evidence>
<keyword evidence="1" id="KW-0472">Membrane</keyword>
<dbReference type="PANTHER" id="PTHR36834:SF1">
    <property type="entry name" value="INTEGRAL MEMBRANE PROTEIN"/>
    <property type="match status" value="1"/>
</dbReference>
<keyword evidence="1" id="KW-0812">Transmembrane</keyword>
<dbReference type="InterPro" id="IPR006976">
    <property type="entry name" value="VanZ-like"/>
</dbReference>
<dbReference type="PANTHER" id="PTHR36834">
    <property type="entry name" value="MEMBRANE PROTEIN-RELATED"/>
    <property type="match status" value="1"/>
</dbReference>
<dbReference type="AlphaFoldDB" id="A0A1E7DU80"/>
<comment type="caution">
    <text evidence="3">The sequence shown here is derived from an EMBL/GenBank/DDBJ whole genome shotgun (WGS) entry which is preliminary data.</text>
</comment>
<feature type="transmembrane region" description="Helical" evidence="1">
    <location>
        <begin position="102"/>
        <end position="122"/>
    </location>
</feature>
<dbReference type="RefSeq" id="WP_069936778.1">
    <property type="nucleotide sequence ID" value="NZ_MAMP01000001.1"/>
</dbReference>
<accession>A0A1E7DU80</accession>
<dbReference type="OrthoDB" id="4822551at2"/>
<proteinExistence type="predicted"/>
<protein>
    <recommendedName>
        <fullName evidence="2">VanZ-like domain-containing protein</fullName>
    </recommendedName>
</protein>
<feature type="transmembrane region" description="Helical" evidence="1">
    <location>
        <begin position="72"/>
        <end position="90"/>
    </location>
</feature>
<reference evidence="3 4" key="1">
    <citation type="submission" date="2016-06" db="EMBL/GenBank/DDBJ databases">
        <title>Domibacillus iocasae genome sequencing.</title>
        <authorList>
            <person name="Verma A."/>
            <person name="Pal Y."/>
            <person name="Ojha A.K."/>
            <person name="Krishnamurthi S."/>
        </authorList>
    </citation>
    <scope>NUCLEOTIDE SEQUENCE [LARGE SCALE GENOMIC DNA]</scope>
    <source>
        <strain evidence="3 4">DSM 29979</strain>
    </source>
</reference>
<dbReference type="InterPro" id="IPR053150">
    <property type="entry name" value="Teicoplanin_resist-assoc"/>
</dbReference>
<dbReference type="Pfam" id="PF04892">
    <property type="entry name" value="VanZ"/>
    <property type="match status" value="1"/>
</dbReference>